<protein>
    <submittedName>
        <fullName evidence="3">PilT/PilU family type 4a pilus ATPase</fullName>
    </submittedName>
</protein>
<comment type="caution">
    <text evidence="3">The sequence shown here is derived from an EMBL/GenBank/DDBJ whole genome shotgun (WGS) entry which is preliminary data.</text>
</comment>
<accession>A0A6I2V193</accession>
<dbReference type="AlphaFoldDB" id="A0A6I2V193"/>
<dbReference type="Pfam" id="PF00437">
    <property type="entry name" value="T2SSE"/>
    <property type="match status" value="1"/>
</dbReference>
<dbReference type="RefSeq" id="WP_154621104.1">
    <property type="nucleotide sequence ID" value="NZ_VUNL01000010.1"/>
</dbReference>
<dbReference type="NCBIfam" id="TIGR01420">
    <property type="entry name" value="pilT_fam"/>
    <property type="match status" value="1"/>
</dbReference>
<dbReference type="GO" id="GO:0016887">
    <property type="term" value="F:ATP hydrolysis activity"/>
    <property type="evidence" value="ECO:0007669"/>
    <property type="project" value="InterPro"/>
</dbReference>
<dbReference type="InterPro" id="IPR006321">
    <property type="entry name" value="PilT/PilU"/>
</dbReference>
<dbReference type="EMBL" id="VUNL01000010">
    <property type="protein sequence ID" value="MSV25336.1"/>
    <property type="molecule type" value="Genomic_DNA"/>
</dbReference>
<sequence length="351" mass="39322">MDEKSQDWELLIQNGIAREVSDVYLTSGQAPAYRMEGEVTHVWSFCLTDEVVESALRKMITEHQYQVLQNLRELDFSWTFSGRRFRGNAYYQRGRLAVVLRLLPARIPDMAELGCPMALRNLIGADRGLILVCGRTGSGKTTTLASFIDEVNHRRGAHIVTLEDPIEYLHRPERCFISQREWGRDFLSFPQAMRSALRESPDIILLGEIRDQDTMRTALMAAEAGILVLGTLHTGTAADTVRRIEGMFPLNQRDTIRDAVAGVLIGIFAQKLLPRRGGGRVCLTEVLLTGNAVQNLIRQGKYNQLDSVMLCHQKDGMQTREQALDRLYASGLITRTTREEEAGEGKGGGCV</sequence>
<dbReference type="PROSITE" id="PS00662">
    <property type="entry name" value="T2SP_E"/>
    <property type="match status" value="1"/>
</dbReference>
<keyword evidence="4" id="KW-1185">Reference proteome</keyword>
<dbReference type="InterPro" id="IPR050921">
    <property type="entry name" value="T4SS_GSP_E_ATPase"/>
</dbReference>
<evidence type="ECO:0000313" key="3">
    <source>
        <dbReference type="EMBL" id="MSV25336.1"/>
    </source>
</evidence>
<dbReference type="Proteomes" id="UP000430222">
    <property type="component" value="Unassembled WGS sequence"/>
</dbReference>
<dbReference type="PANTHER" id="PTHR30486:SF6">
    <property type="entry name" value="TYPE IV PILUS RETRACTATION ATPASE PILT"/>
    <property type="match status" value="1"/>
</dbReference>
<reference evidence="3 4" key="1">
    <citation type="submission" date="2019-08" db="EMBL/GenBank/DDBJ databases">
        <title>In-depth cultivation of the pig gut microbiome towards novel bacterial diversity and tailored functional studies.</title>
        <authorList>
            <person name="Wylensek D."/>
            <person name="Hitch T.C.A."/>
            <person name="Clavel T."/>
        </authorList>
    </citation>
    <scope>NUCLEOTIDE SEQUENCE [LARGE SCALE GENOMIC DNA]</scope>
    <source>
        <strain evidence="4">WCA-380-WT-3B3</strain>
    </source>
</reference>
<dbReference type="CDD" id="cd01131">
    <property type="entry name" value="PilT"/>
    <property type="match status" value="1"/>
</dbReference>
<evidence type="ECO:0000313" key="4">
    <source>
        <dbReference type="Proteomes" id="UP000430222"/>
    </source>
</evidence>
<dbReference type="Gene3D" id="3.40.50.300">
    <property type="entry name" value="P-loop containing nucleotide triphosphate hydrolases"/>
    <property type="match status" value="1"/>
</dbReference>
<dbReference type="GO" id="GO:0005524">
    <property type="term" value="F:ATP binding"/>
    <property type="evidence" value="ECO:0007669"/>
    <property type="project" value="InterPro"/>
</dbReference>
<evidence type="ECO:0000256" key="1">
    <source>
        <dbReference type="ARBA" id="ARBA00006611"/>
    </source>
</evidence>
<proteinExistence type="inferred from homology"/>
<feature type="domain" description="Bacterial type II secretion system protein E" evidence="2">
    <location>
        <begin position="197"/>
        <end position="211"/>
    </location>
</feature>
<dbReference type="SUPFAM" id="SSF52540">
    <property type="entry name" value="P-loop containing nucleoside triphosphate hydrolases"/>
    <property type="match status" value="1"/>
</dbReference>
<dbReference type="PANTHER" id="PTHR30486">
    <property type="entry name" value="TWITCHING MOTILITY PROTEIN PILT"/>
    <property type="match status" value="1"/>
</dbReference>
<evidence type="ECO:0000259" key="2">
    <source>
        <dbReference type="PROSITE" id="PS00662"/>
    </source>
</evidence>
<dbReference type="Gene3D" id="3.30.450.90">
    <property type="match status" value="1"/>
</dbReference>
<organism evidence="3 4">
    <name type="scientific">Selenomonas montiformis</name>
    <dbReference type="NCBI Taxonomy" id="2652285"/>
    <lineage>
        <taxon>Bacteria</taxon>
        <taxon>Bacillati</taxon>
        <taxon>Bacillota</taxon>
        <taxon>Negativicutes</taxon>
        <taxon>Selenomonadales</taxon>
        <taxon>Selenomonadaceae</taxon>
        <taxon>Selenomonas</taxon>
    </lineage>
</organism>
<comment type="similarity">
    <text evidence="1">Belongs to the GSP E family.</text>
</comment>
<gene>
    <name evidence="3" type="ORF">FYJ78_09130</name>
</gene>
<name>A0A6I2V193_9FIRM</name>
<dbReference type="InterPro" id="IPR001482">
    <property type="entry name" value="T2SS/T4SS_dom"/>
</dbReference>
<dbReference type="InterPro" id="IPR027417">
    <property type="entry name" value="P-loop_NTPase"/>
</dbReference>